<dbReference type="FunFam" id="1.10.3210.10:FF:000015">
    <property type="entry name" value="Deoxynucleoside triphosphate triphosphohydrolase SAMHD1"/>
    <property type="match status" value="1"/>
</dbReference>
<dbReference type="Gene3D" id="1.10.3210.10">
    <property type="entry name" value="Hypothetical protein af1432"/>
    <property type="match status" value="1"/>
</dbReference>
<dbReference type="SUPFAM" id="SSF109604">
    <property type="entry name" value="HD-domain/PDEase-like"/>
    <property type="match status" value="1"/>
</dbReference>
<evidence type="ECO:0000256" key="4">
    <source>
        <dbReference type="ARBA" id="ARBA00022454"/>
    </source>
</evidence>
<dbReference type="Gene3D" id="1.10.150.50">
    <property type="entry name" value="Transcription Factor, Ets-1"/>
    <property type="match status" value="1"/>
</dbReference>
<comment type="catalytic activity">
    <reaction evidence="11">
        <text>dCTP + H2O = 2'-deoxycytidine + triphosphate + H(+)</text>
        <dbReference type="Rhea" id="RHEA:80083"/>
        <dbReference type="ChEBI" id="CHEBI:15377"/>
        <dbReference type="ChEBI" id="CHEBI:15378"/>
        <dbReference type="ChEBI" id="CHEBI:15698"/>
        <dbReference type="ChEBI" id="CHEBI:18036"/>
        <dbReference type="ChEBI" id="CHEBI:61481"/>
    </reaction>
    <physiologicalReaction direction="left-to-right" evidence="11">
        <dbReference type="Rhea" id="RHEA:80084"/>
    </physiologicalReaction>
</comment>
<comment type="similarity">
    <text evidence="2">Belongs to the SAMHD1 family.</text>
</comment>
<dbReference type="SUPFAM" id="SSF47769">
    <property type="entry name" value="SAM/Pointed domain"/>
    <property type="match status" value="1"/>
</dbReference>
<evidence type="ECO:0000256" key="16">
    <source>
        <dbReference type="SAM" id="Coils"/>
    </source>
</evidence>
<evidence type="ECO:0000256" key="13">
    <source>
        <dbReference type="ARBA" id="ARBA00048183"/>
    </source>
</evidence>
<dbReference type="GO" id="GO:0006281">
    <property type="term" value="P:DNA repair"/>
    <property type="evidence" value="ECO:0007669"/>
    <property type="project" value="UniProtKB-KW"/>
</dbReference>
<comment type="catalytic activity">
    <reaction evidence="14">
        <text>dGTP + H2O = 2'-deoxyguanosine + triphosphate + H(+)</text>
        <dbReference type="Rhea" id="RHEA:15193"/>
        <dbReference type="ChEBI" id="CHEBI:15377"/>
        <dbReference type="ChEBI" id="CHEBI:15378"/>
        <dbReference type="ChEBI" id="CHEBI:17172"/>
        <dbReference type="ChEBI" id="CHEBI:18036"/>
        <dbReference type="ChEBI" id="CHEBI:61429"/>
    </reaction>
    <physiologicalReaction direction="left-to-right" evidence="14">
        <dbReference type="Rhea" id="RHEA:15194"/>
    </physiologicalReaction>
</comment>
<keyword evidence="20" id="KW-1185">Reference proteome</keyword>
<evidence type="ECO:0000259" key="19">
    <source>
        <dbReference type="SMART" id="SM00471"/>
    </source>
</evidence>
<evidence type="ECO:0000256" key="11">
    <source>
        <dbReference type="ARBA" id="ARBA00047701"/>
    </source>
</evidence>
<feature type="domain" description="HD/PDEase" evidence="19">
    <location>
        <begin position="118"/>
        <end position="287"/>
    </location>
</feature>
<dbReference type="GO" id="GO:0005634">
    <property type="term" value="C:nucleus"/>
    <property type="evidence" value="ECO:0007669"/>
    <property type="project" value="TreeGrafter"/>
</dbReference>
<dbReference type="InterPro" id="IPR003607">
    <property type="entry name" value="HD/PDEase_dom"/>
</dbReference>
<dbReference type="Pfam" id="PF01966">
    <property type="entry name" value="HD"/>
    <property type="match status" value="1"/>
</dbReference>
<proteinExistence type="inferred from homology"/>
<evidence type="ECO:0000313" key="20">
    <source>
        <dbReference type="Proteomes" id="UP000515145"/>
    </source>
</evidence>
<evidence type="ECO:0000256" key="7">
    <source>
        <dbReference type="ARBA" id="ARBA00022763"/>
    </source>
</evidence>
<keyword evidence="5" id="KW-0021">Allosteric enzyme</keyword>
<dbReference type="InterPro" id="IPR006674">
    <property type="entry name" value="HD_domain"/>
</dbReference>
<dbReference type="PANTHER" id="PTHR11373">
    <property type="entry name" value="DEOXYNUCLEOSIDE TRIPHOSPHATE TRIPHOSPHOHYDROLASE"/>
    <property type="match status" value="1"/>
</dbReference>
<accession>A0A6P7IR00</accession>
<evidence type="ECO:0000256" key="17">
    <source>
        <dbReference type="SAM" id="MobiDB-lite"/>
    </source>
</evidence>
<feature type="coiled-coil region" evidence="16">
    <location>
        <begin position="428"/>
        <end position="455"/>
    </location>
</feature>
<dbReference type="PANTHER" id="PTHR11373:SF4">
    <property type="entry name" value="DEOXYNUCLEOSIDE TRIPHOSPHATE TRIPHOSPHOHYDROLASE SAMHD1"/>
    <property type="match status" value="1"/>
</dbReference>
<dbReference type="GO" id="GO:0045088">
    <property type="term" value="P:regulation of innate immune response"/>
    <property type="evidence" value="ECO:0007669"/>
    <property type="project" value="TreeGrafter"/>
</dbReference>
<dbReference type="GO" id="GO:0006260">
    <property type="term" value="P:DNA replication"/>
    <property type="evidence" value="ECO:0007669"/>
    <property type="project" value="UniProtKB-KW"/>
</dbReference>
<dbReference type="GO" id="GO:0005694">
    <property type="term" value="C:chromosome"/>
    <property type="evidence" value="ECO:0007669"/>
    <property type="project" value="UniProtKB-SubCell"/>
</dbReference>
<feature type="domain" description="SAM" evidence="18">
    <location>
        <begin position="7"/>
        <end position="70"/>
    </location>
</feature>
<dbReference type="GO" id="GO:0006203">
    <property type="term" value="P:dGTP catabolic process"/>
    <property type="evidence" value="ECO:0007669"/>
    <property type="project" value="TreeGrafter"/>
</dbReference>
<evidence type="ECO:0000256" key="1">
    <source>
        <dbReference type="ARBA" id="ARBA00004286"/>
    </source>
</evidence>
<keyword evidence="16" id="KW-0175">Coiled coil</keyword>
<dbReference type="GO" id="GO:0005525">
    <property type="term" value="F:GTP binding"/>
    <property type="evidence" value="ECO:0007669"/>
    <property type="project" value="UniProtKB-KW"/>
</dbReference>
<evidence type="ECO:0000256" key="9">
    <source>
        <dbReference type="ARBA" id="ARBA00023134"/>
    </source>
</evidence>
<evidence type="ECO:0000256" key="6">
    <source>
        <dbReference type="ARBA" id="ARBA00022705"/>
    </source>
</evidence>
<reference evidence="21" key="1">
    <citation type="submission" date="2025-08" db="UniProtKB">
        <authorList>
            <consortium name="RefSeq"/>
        </authorList>
    </citation>
    <scope>IDENTIFICATION</scope>
</reference>
<gene>
    <name evidence="21" type="primary">LOC114438627</name>
</gene>
<feature type="region of interest" description="Disordered" evidence="17">
    <location>
        <begin position="549"/>
        <end position="570"/>
    </location>
</feature>
<organism evidence="20 21">
    <name type="scientific">Parambassis ranga</name>
    <name type="common">Indian glassy fish</name>
    <dbReference type="NCBI Taxonomy" id="210632"/>
    <lineage>
        <taxon>Eukaryota</taxon>
        <taxon>Metazoa</taxon>
        <taxon>Chordata</taxon>
        <taxon>Craniata</taxon>
        <taxon>Vertebrata</taxon>
        <taxon>Euteleostomi</taxon>
        <taxon>Actinopterygii</taxon>
        <taxon>Neopterygii</taxon>
        <taxon>Teleostei</taxon>
        <taxon>Neoteleostei</taxon>
        <taxon>Acanthomorphata</taxon>
        <taxon>Ovalentaria</taxon>
        <taxon>Ambassidae</taxon>
        <taxon>Parambassis</taxon>
    </lineage>
</organism>
<dbReference type="SMART" id="SM00454">
    <property type="entry name" value="SAM"/>
    <property type="match status" value="1"/>
</dbReference>
<dbReference type="GO" id="GO:0051607">
    <property type="term" value="P:defense response to virus"/>
    <property type="evidence" value="ECO:0007669"/>
    <property type="project" value="UniProtKB-KW"/>
</dbReference>
<comment type="catalytic activity">
    <reaction evidence="12">
        <text>dATP + H2O = 2'-deoxyadenosine + triphosphate + H(+)</text>
        <dbReference type="Rhea" id="RHEA:67648"/>
        <dbReference type="ChEBI" id="CHEBI:15377"/>
        <dbReference type="ChEBI" id="CHEBI:15378"/>
        <dbReference type="ChEBI" id="CHEBI:17256"/>
        <dbReference type="ChEBI" id="CHEBI:18036"/>
        <dbReference type="ChEBI" id="CHEBI:61404"/>
    </reaction>
    <physiologicalReaction direction="left-to-right" evidence="12">
        <dbReference type="Rhea" id="RHEA:67649"/>
    </physiologicalReaction>
</comment>
<dbReference type="InterPro" id="IPR050135">
    <property type="entry name" value="dGTPase-like"/>
</dbReference>
<dbReference type="Proteomes" id="UP000515145">
    <property type="component" value="Chromosome 7"/>
</dbReference>
<keyword evidence="10" id="KW-0234">DNA repair</keyword>
<evidence type="ECO:0000256" key="10">
    <source>
        <dbReference type="ARBA" id="ARBA00023204"/>
    </source>
</evidence>
<comment type="catalytic activity">
    <reaction evidence="13">
        <text>a 2'-deoxyribonucleoside 5'-triphosphate + H2O = a 2'-deoxyribonucleoside + triphosphate + H(+)</text>
        <dbReference type="Rhea" id="RHEA:46148"/>
        <dbReference type="ChEBI" id="CHEBI:15377"/>
        <dbReference type="ChEBI" id="CHEBI:15378"/>
        <dbReference type="ChEBI" id="CHEBI:18036"/>
        <dbReference type="ChEBI" id="CHEBI:18274"/>
        <dbReference type="ChEBI" id="CHEBI:61560"/>
    </reaction>
    <physiologicalReaction direction="left-to-right" evidence="13">
        <dbReference type="Rhea" id="RHEA:46149"/>
    </physiologicalReaction>
</comment>
<evidence type="ECO:0000256" key="8">
    <source>
        <dbReference type="ARBA" id="ARBA00023118"/>
    </source>
</evidence>
<name>A0A6P7IR00_9TELE</name>
<keyword evidence="6" id="KW-0235">DNA replication</keyword>
<dbReference type="AlphaFoldDB" id="A0A6P7IR00"/>
<dbReference type="SMART" id="SM00471">
    <property type="entry name" value="HDc"/>
    <property type="match status" value="1"/>
</dbReference>
<dbReference type="Pfam" id="PF07647">
    <property type="entry name" value="SAM_2"/>
    <property type="match status" value="1"/>
</dbReference>
<dbReference type="InterPro" id="IPR013761">
    <property type="entry name" value="SAM/pointed_sf"/>
</dbReference>
<evidence type="ECO:0000313" key="21">
    <source>
        <dbReference type="RefSeq" id="XP_028265922.1"/>
    </source>
</evidence>
<evidence type="ECO:0000256" key="12">
    <source>
        <dbReference type="ARBA" id="ARBA00047812"/>
    </source>
</evidence>
<dbReference type="OrthoDB" id="9991235at2759"/>
<dbReference type="CDD" id="cd00077">
    <property type="entry name" value="HDc"/>
    <property type="match status" value="1"/>
</dbReference>
<evidence type="ECO:0000256" key="5">
    <source>
        <dbReference type="ARBA" id="ARBA00022533"/>
    </source>
</evidence>
<evidence type="ECO:0000256" key="3">
    <source>
        <dbReference type="ARBA" id="ARBA00020285"/>
    </source>
</evidence>
<dbReference type="GeneID" id="114438627"/>
<sequence>MVRPADIKYWTEEEVCQFLKEEGLGEWEQTFKEKEITGDQLLDLKKLKETVTDGGDYEKLREAIKKHMETYCSKVINDPIHGHMELHPLLVKIIDTAQFQRLRNIKQLGGAYFVYPGASHNRFEHSIGVGYLAGELAKALKSKQPELDITDTDILCVQIAGLCHDLGHGPFSHLYDQMFIPRAFPNDDPQWKHEKASVQMFNHMVETNNLQSSMELYGLNLQTDLKFIKEMIDPPKKTDLKQCKDEGPQKTDQERRSFLYEIVSNQITGIDVDKFDYFARDCHHLGIKNNFDHMRFIKFARVCEVDGKKHICSRDKEVVNLYDMFATRHALHRRAYQHKVTKNIELMITDAFLKADKHIQIKGSGGKMFSLSQAKDDMEAYTKLTDQVMEQILHSSSPEMEDARALLQRILTRDLYFFVGEAKKKDPSKFTEDEIEGLKQKLAEHTAEKDNFEVVQSKFDYGNGQEDPIENAFFYTKGDHPRGFKINRNKSEHQQQQQKNVSMYLPSVFSENFIRVYWKTKEDERRPHVVPVRESFHDWCEDKGFIATVGETAQPEQASGGASGNNAGPN</sequence>
<comment type="catalytic activity">
    <reaction evidence="15">
        <text>dTTP + H2O = thymidine + triphosphate + H(+)</text>
        <dbReference type="Rhea" id="RHEA:80079"/>
        <dbReference type="ChEBI" id="CHEBI:15377"/>
        <dbReference type="ChEBI" id="CHEBI:15378"/>
        <dbReference type="ChEBI" id="CHEBI:17748"/>
        <dbReference type="ChEBI" id="CHEBI:18036"/>
        <dbReference type="ChEBI" id="CHEBI:37568"/>
    </reaction>
    <physiologicalReaction direction="left-to-right" evidence="15">
        <dbReference type="Rhea" id="RHEA:80080"/>
    </physiologicalReaction>
</comment>
<keyword evidence="9" id="KW-0547">Nucleotide-binding</keyword>
<dbReference type="InterPro" id="IPR001660">
    <property type="entry name" value="SAM"/>
</dbReference>
<keyword evidence="4" id="KW-0158">Chromosome</keyword>
<evidence type="ECO:0000256" key="14">
    <source>
        <dbReference type="ARBA" id="ARBA00049174"/>
    </source>
</evidence>
<comment type="subcellular location">
    <subcellularLocation>
        <location evidence="1">Chromosome</location>
    </subcellularLocation>
</comment>
<evidence type="ECO:0000259" key="18">
    <source>
        <dbReference type="SMART" id="SM00454"/>
    </source>
</evidence>
<dbReference type="GO" id="GO:0008832">
    <property type="term" value="F:dGTPase activity"/>
    <property type="evidence" value="ECO:0007669"/>
    <property type="project" value="TreeGrafter"/>
</dbReference>
<evidence type="ECO:0000256" key="15">
    <source>
        <dbReference type="ARBA" id="ARBA00049451"/>
    </source>
</evidence>
<keyword evidence="9" id="KW-0342">GTP-binding</keyword>
<evidence type="ECO:0000256" key="2">
    <source>
        <dbReference type="ARBA" id="ARBA00005776"/>
    </source>
</evidence>
<protein>
    <recommendedName>
        <fullName evidence="3">Deoxynucleoside triphosphate triphosphohydrolase SAMHD1</fullName>
    </recommendedName>
</protein>
<dbReference type="Gene3D" id="3.30.70.2760">
    <property type="match status" value="1"/>
</dbReference>
<feature type="compositionally biased region" description="Low complexity" evidence="17">
    <location>
        <begin position="558"/>
        <end position="570"/>
    </location>
</feature>
<dbReference type="RefSeq" id="XP_028265922.1">
    <property type="nucleotide sequence ID" value="XM_028410121.1"/>
</dbReference>
<keyword evidence="8" id="KW-0051">Antiviral defense</keyword>
<keyword evidence="7" id="KW-0227">DNA damage</keyword>
<dbReference type="InParanoid" id="A0A6P7IR00"/>